<evidence type="ECO:0000256" key="1">
    <source>
        <dbReference type="SAM" id="MobiDB-lite"/>
    </source>
</evidence>
<feature type="region of interest" description="Disordered" evidence="1">
    <location>
        <begin position="33"/>
        <end position="64"/>
    </location>
</feature>
<protein>
    <submittedName>
        <fullName evidence="2">Uncharacterized protein</fullName>
    </submittedName>
</protein>
<proteinExistence type="predicted"/>
<dbReference type="STRING" id="177413.SAMN05660859_2394"/>
<name>A0A1G4SPL6_9HYPH</name>
<keyword evidence="3" id="KW-1185">Reference proteome</keyword>
<dbReference type="Proteomes" id="UP000198889">
    <property type="component" value="Unassembled WGS sequence"/>
</dbReference>
<evidence type="ECO:0000313" key="2">
    <source>
        <dbReference type="EMBL" id="SCW71184.1"/>
    </source>
</evidence>
<gene>
    <name evidence="2" type="ORF">SAMN05660859_2394</name>
</gene>
<sequence>MPPVFIFALGALGTAALVKVLVRESRRVNTELDAQRRAEKAGALDPRATLRRDPATGEYRPGDS</sequence>
<organism evidence="2 3">
    <name type="scientific">Ancylobacter rudongensis</name>
    <dbReference type="NCBI Taxonomy" id="177413"/>
    <lineage>
        <taxon>Bacteria</taxon>
        <taxon>Pseudomonadati</taxon>
        <taxon>Pseudomonadota</taxon>
        <taxon>Alphaproteobacteria</taxon>
        <taxon>Hyphomicrobiales</taxon>
        <taxon>Xanthobacteraceae</taxon>
        <taxon>Ancylobacter</taxon>
    </lineage>
</organism>
<dbReference type="AlphaFoldDB" id="A0A1G4SPL6"/>
<evidence type="ECO:0000313" key="3">
    <source>
        <dbReference type="Proteomes" id="UP000198889"/>
    </source>
</evidence>
<accession>A0A1G4SPL6</accession>
<dbReference type="RefSeq" id="WP_091439681.1">
    <property type="nucleotide sequence ID" value="NZ_FMTP01000003.1"/>
</dbReference>
<reference evidence="3" key="1">
    <citation type="submission" date="2016-10" db="EMBL/GenBank/DDBJ databases">
        <authorList>
            <person name="Varghese N."/>
            <person name="Submissions S."/>
        </authorList>
    </citation>
    <scope>NUCLEOTIDE SEQUENCE [LARGE SCALE GENOMIC DNA]</scope>
    <source>
        <strain evidence="3">CGMCC 1.1761</strain>
    </source>
</reference>
<dbReference type="EMBL" id="FMTP01000003">
    <property type="protein sequence ID" value="SCW71184.1"/>
    <property type="molecule type" value="Genomic_DNA"/>
</dbReference>